<evidence type="ECO:0000256" key="3">
    <source>
        <dbReference type="ARBA" id="ARBA00022574"/>
    </source>
</evidence>
<feature type="repeat" description="WD" evidence="8">
    <location>
        <begin position="192"/>
        <end position="233"/>
    </location>
</feature>
<dbReference type="PANTHER" id="PTHR14344">
    <property type="entry name" value="WD REPEAT PROTEIN"/>
    <property type="match status" value="1"/>
</dbReference>
<feature type="transmembrane region" description="Helical" evidence="9">
    <location>
        <begin position="655"/>
        <end position="675"/>
    </location>
</feature>
<dbReference type="InterPro" id="IPR036322">
    <property type="entry name" value="WD40_repeat_dom_sf"/>
</dbReference>
<keyword evidence="4" id="KW-0819">tRNA processing</keyword>
<keyword evidence="9" id="KW-0472">Membrane</keyword>
<gene>
    <name evidence="10" type="ORF">LARSCL_LOCUS1205</name>
</gene>
<accession>A0AAV1YY15</accession>
<dbReference type="InterPro" id="IPR015943">
    <property type="entry name" value="WD40/YVTN_repeat-like_dom_sf"/>
</dbReference>
<organism evidence="10 11">
    <name type="scientific">Larinioides sclopetarius</name>
    <dbReference type="NCBI Taxonomy" id="280406"/>
    <lineage>
        <taxon>Eukaryota</taxon>
        <taxon>Metazoa</taxon>
        <taxon>Ecdysozoa</taxon>
        <taxon>Arthropoda</taxon>
        <taxon>Chelicerata</taxon>
        <taxon>Arachnida</taxon>
        <taxon>Araneae</taxon>
        <taxon>Araneomorphae</taxon>
        <taxon>Entelegynae</taxon>
        <taxon>Araneoidea</taxon>
        <taxon>Araneidae</taxon>
        <taxon>Larinioides</taxon>
    </lineage>
</organism>
<keyword evidence="9" id="KW-0812">Transmembrane</keyword>
<dbReference type="InterPro" id="IPR001680">
    <property type="entry name" value="WD40_rpt"/>
</dbReference>
<dbReference type="SUPFAM" id="SSF50978">
    <property type="entry name" value="WD40 repeat-like"/>
    <property type="match status" value="2"/>
</dbReference>
<evidence type="ECO:0000256" key="8">
    <source>
        <dbReference type="PROSITE-ProRule" id="PRU00221"/>
    </source>
</evidence>
<dbReference type="PROSITE" id="PS50294">
    <property type="entry name" value="WD_REPEATS_REGION"/>
    <property type="match status" value="1"/>
</dbReference>
<comment type="caution">
    <text evidence="10">The sequence shown here is derived from an EMBL/GenBank/DDBJ whole genome shotgun (WGS) entry which is preliminary data.</text>
</comment>
<dbReference type="AlphaFoldDB" id="A0AAV1YY15"/>
<evidence type="ECO:0000256" key="2">
    <source>
        <dbReference type="ARBA" id="ARBA00022490"/>
    </source>
</evidence>
<keyword evidence="5" id="KW-0677">Repeat</keyword>
<dbReference type="SMART" id="SM00320">
    <property type="entry name" value="WD40"/>
    <property type="match status" value="5"/>
</dbReference>
<evidence type="ECO:0000256" key="5">
    <source>
        <dbReference type="ARBA" id="ARBA00022737"/>
    </source>
</evidence>
<dbReference type="GO" id="GO:0030488">
    <property type="term" value="P:tRNA methylation"/>
    <property type="evidence" value="ECO:0007669"/>
    <property type="project" value="TreeGrafter"/>
</dbReference>
<evidence type="ECO:0000313" key="11">
    <source>
        <dbReference type="Proteomes" id="UP001497382"/>
    </source>
</evidence>
<evidence type="ECO:0000256" key="9">
    <source>
        <dbReference type="SAM" id="Phobius"/>
    </source>
</evidence>
<evidence type="ECO:0000256" key="7">
    <source>
        <dbReference type="ARBA" id="ARBA00040154"/>
    </source>
</evidence>
<evidence type="ECO:0000256" key="4">
    <source>
        <dbReference type="ARBA" id="ARBA00022694"/>
    </source>
</evidence>
<protein>
    <recommendedName>
        <fullName evidence="7">tRNA (34-2'-O)-methyltransferase regulator WDR6</fullName>
    </recommendedName>
</protein>
<comment type="subcellular location">
    <subcellularLocation>
        <location evidence="1">Cytoplasm</location>
    </subcellularLocation>
</comment>
<dbReference type="Pfam" id="PF00400">
    <property type="entry name" value="WD40"/>
    <property type="match status" value="1"/>
</dbReference>
<dbReference type="PANTHER" id="PTHR14344:SF3">
    <property type="entry name" value="WD REPEAT-CONTAINING PROTEIN 6"/>
    <property type="match status" value="1"/>
</dbReference>
<comment type="similarity">
    <text evidence="6">Belongs to the WD repeat WDR6 family.</text>
</comment>
<dbReference type="GO" id="GO:0005737">
    <property type="term" value="C:cytoplasm"/>
    <property type="evidence" value="ECO:0007669"/>
    <property type="project" value="UniProtKB-SubCell"/>
</dbReference>
<name>A0AAV1YY15_9ARAC</name>
<dbReference type="InterPro" id="IPR051973">
    <property type="entry name" value="tRNA_Anticodon_Mtase-Reg"/>
</dbReference>
<keyword evidence="11" id="KW-1185">Reference proteome</keyword>
<reference evidence="10 11" key="1">
    <citation type="submission" date="2024-04" db="EMBL/GenBank/DDBJ databases">
        <authorList>
            <person name="Rising A."/>
            <person name="Reimegard J."/>
            <person name="Sonavane S."/>
            <person name="Akerstrom W."/>
            <person name="Nylinder S."/>
            <person name="Hedman E."/>
            <person name="Kallberg Y."/>
        </authorList>
    </citation>
    <scope>NUCLEOTIDE SEQUENCE [LARGE SCALE GENOMIC DNA]</scope>
</reference>
<keyword evidence="3 8" id="KW-0853">WD repeat</keyword>
<evidence type="ECO:0000256" key="1">
    <source>
        <dbReference type="ARBA" id="ARBA00004496"/>
    </source>
</evidence>
<sequence>MEHQLERQRLCTHITAIKAFENYLFVAESNQILLYDWKKRILLEREAVFQSCSIHGIRTDTSNKVLFFGAKSVRIYAYDFSSVKRLQSITEEFYLNDWIHDIQWLNQNQKVPTYNSFVAILAHNCLTIWNIEKIQTNIFQSTENCILYAGCIICSNSELIVVAAGTVFKEIILWSPNSVSVNGGRKPSIHNLTGHQGVIFSISYNKNYKLLSSTSDDRSVRLWKVHSNSALTDNSLEFWEQADIQIAHVLFAHESRVWMSTILDNCIISVGEDSQICFWDLNGMLLKKKKAHKGGSIWCLETAYTFPKIDGNGRKGLKKYIAETTSATDFPRITCLLTDKLAKHLMVTTDKGWLSLYNMELQSWEDIFYDSAFASYCVPSVSNGSLYLALGSIHGELALLNLKDYSSGKCKIQKFTAYENKICSLHWMNEANDYLLTCSIKGHMIFWKITYENEEFDIKCIQELFLLKCKHQWWSTAALYISSHDCIVVGDRSGSISLYSKLHNNTSIKFEDNKINPCMSHRYIHGDNGVTDIQQHKSLIYSTGRDGKVQLYILHDNNLNLLHTIKVSHDLEWIGRMLFCDKDLLLLGFHTKDFMVWSTQLESAIMTVECGGGHRSWDFYLSEDGTATFAAIKKKDVIFCTENLQHVLNKSFLKVLYQLLHVVVKIMLCALLVLLMKQDKNMKFCHCAICLDIYQASKPSASLNWLKRMLILLSQLVEDHK</sequence>
<evidence type="ECO:0000313" key="10">
    <source>
        <dbReference type="EMBL" id="CAL1262804.1"/>
    </source>
</evidence>
<keyword evidence="2" id="KW-0963">Cytoplasm</keyword>
<dbReference type="PROSITE" id="PS50082">
    <property type="entry name" value="WD_REPEATS_2"/>
    <property type="match status" value="1"/>
</dbReference>
<proteinExistence type="inferred from homology"/>
<dbReference type="EMBL" id="CAXIEN010000006">
    <property type="protein sequence ID" value="CAL1262804.1"/>
    <property type="molecule type" value="Genomic_DNA"/>
</dbReference>
<dbReference type="Proteomes" id="UP001497382">
    <property type="component" value="Unassembled WGS sequence"/>
</dbReference>
<evidence type="ECO:0000256" key="6">
    <source>
        <dbReference type="ARBA" id="ARBA00038255"/>
    </source>
</evidence>
<keyword evidence="9" id="KW-1133">Transmembrane helix</keyword>
<dbReference type="Gene3D" id="2.130.10.10">
    <property type="entry name" value="YVTN repeat-like/Quinoprotein amine dehydrogenase"/>
    <property type="match status" value="3"/>
</dbReference>